<proteinExistence type="predicted"/>
<gene>
    <name evidence="3" type="ORF">AB1Y20_021130</name>
</gene>
<dbReference type="Proteomes" id="UP001515480">
    <property type="component" value="Unassembled WGS sequence"/>
</dbReference>
<dbReference type="EMBL" id="JBGBPQ010000007">
    <property type="protein sequence ID" value="KAL1521468.1"/>
    <property type="molecule type" value="Genomic_DNA"/>
</dbReference>
<comment type="caution">
    <text evidence="3">The sequence shown here is derived from an EMBL/GenBank/DDBJ whole genome shotgun (WGS) entry which is preliminary data.</text>
</comment>
<accession>A0AB34JKG7</accession>
<evidence type="ECO:0000313" key="4">
    <source>
        <dbReference type="Proteomes" id="UP001515480"/>
    </source>
</evidence>
<evidence type="ECO:0000256" key="1">
    <source>
        <dbReference type="SAM" id="MobiDB-lite"/>
    </source>
</evidence>
<feature type="compositionally biased region" description="Low complexity" evidence="1">
    <location>
        <begin position="256"/>
        <end position="265"/>
    </location>
</feature>
<feature type="domain" description="Nucleotide-diphospho-sugar transferase" evidence="2">
    <location>
        <begin position="69"/>
        <end position="193"/>
    </location>
</feature>
<evidence type="ECO:0000259" key="2">
    <source>
        <dbReference type="Pfam" id="PF03407"/>
    </source>
</evidence>
<organism evidence="3 4">
    <name type="scientific">Prymnesium parvum</name>
    <name type="common">Toxic golden alga</name>
    <dbReference type="NCBI Taxonomy" id="97485"/>
    <lineage>
        <taxon>Eukaryota</taxon>
        <taxon>Haptista</taxon>
        <taxon>Haptophyta</taxon>
        <taxon>Prymnesiophyceae</taxon>
        <taxon>Prymnesiales</taxon>
        <taxon>Prymnesiaceae</taxon>
        <taxon>Prymnesium</taxon>
    </lineage>
</organism>
<protein>
    <recommendedName>
        <fullName evidence="2">Nucleotide-diphospho-sugar transferase domain-containing protein</fullName>
    </recommendedName>
</protein>
<sequence length="340" mass="36575">MASPLAAALPPLARGAGVRGLLVGVMNVRRGEEAYEALAVPLRACGVGVYAVNSREVRASPQGGSWFHVLPLLRTGARLHLSDSDLVWLRDPRPYLRQLERLHPRLDFTVSSDQQHATDGKPLRRFRRRRGRRFGGEAEANDLDVEAHRACWQSRNIGVMHFPPGARAGAIAAIEQAVAHLSEENNLRRVDQGPINFRKKVGAGKWRWARQLHAVDKPLCGLVNGTVVGAVLPSTAPPGGVPTSGSSSEERPSLNASSQQKPSSAAPLLASLEEMLMGGVPAFGASYLIPITVNQGITPAPEEKAAVPPPPPPRTCYPCLRLLLGRSAVHAFPTCRQCST</sequence>
<reference evidence="3 4" key="1">
    <citation type="journal article" date="2024" name="Science">
        <title>Giant polyketide synthase enzymes in the biosynthesis of giant marine polyether toxins.</title>
        <authorList>
            <person name="Fallon T.R."/>
            <person name="Shende V.V."/>
            <person name="Wierzbicki I.H."/>
            <person name="Pendleton A.L."/>
            <person name="Watervoot N.F."/>
            <person name="Auber R.P."/>
            <person name="Gonzalez D.J."/>
            <person name="Wisecaver J.H."/>
            <person name="Moore B.S."/>
        </authorList>
    </citation>
    <scope>NUCLEOTIDE SEQUENCE [LARGE SCALE GENOMIC DNA]</scope>
    <source>
        <strain evidence="3 4">12B1</strain>
    </source>
</reference>
<feature type="region of interest" description="Disordered" evidence="1">
    <location>
        <begin position="234"/>
        <end position="265"/>
    </location>
</feature>
<keyword evidence="4" id="KW-1185">Reference proteome</keyword>
<dbReference type="InterPro" id="IPR005069">
    <property type="entry name" value="Nucl-diP-sugar_transferase"/>
</dbReference>
<name>A0AB34JKG7_PRYPA</name>
<dbReference type="Pfam" id="PF03407">
    <property type="entry name" value="Nucleotid_trans"/>
    <property type="match status" value="1"/>
</dbReference>
<dbReference type="AlphaFoldDB" id="A0AB34JKG7"/>
<evidence type="ECO:0000313" key="3">
    <source>
        <dbReference type="EMBL" id="KAL1521468.1"/>
    </source>
</evidence>